<dbReference type="SUPFAM" id="SSF52540">
    <property type="entry name" value="P-loop containing nucleoside triphosphate hydrolases"/>
    <property type="match status" value="1"/>
</dbReference>
<keyword evidence="14" id="KW-1185">Reference proteome</keyword>
<feature type="domain" description="Disease resistance protein winged helix" evidence="12">
    <location>
        <begin position="341"/>
        <end position="412"/>
    </location>
</feature>
<accession>A0AAV6X736</accession>
<comment type="similarity">
    <text evidence="3">Belongs to the disease resistance NB-LRR family.</text>
</comment>
<dbReference type="FunFam" id="1.10.10.10:FF:000322">
    <property type="entry name" value="Probable disease resistance protein At1g63360"/>
    <property type="match status" value="1"/>
</dbReference>
<proteinExistence type="inferred from homology"/>
<dbReference type="InterPro" id="IPR042197">
    <property type="entry name" value="Apaf_helical"/>
</dbReference>
<dbReference type="EMBL" id="WHWC01000007">
    <property type="protein sequence ID" value="KAG8378941.1"/>
    <property type="molecule type" value="Genomic_DNA"/>
</dbReference>
<gene>
    <name evidence="13" type="ORF">BUALT_Bualt07G0036900</name>
</gene>
<protein>
    <submittedName>
        <fullName evidence="13">Uncharacterized protein</fullName>
    </submittedName>
</protein>
<evidence type="ECO:0000313" key="14">
    <source>
        <dbReference type="Proteomes" id="UP000826271"/>
    </source>
</evidence>
<evidence type="ECO:0000256" key="4">
    <source>
        <dbReference type="ARBA" id="ARBA00022490"/>
    </source>
</evidence>
<keyword evidence="5" id="KW-0433">Leucine-rich repeat</keyword>
<dbReference type="PRINTS" id="PR00364">
    <property type="entry name" value="DISEASERSIST"/>
</dbReference>
<dbReference type="InterPro" id="IPR002182">
    <property type="entry name" value="NB-ARC"/>
</dbReference>
<dbReference type="InterPro" id="IPR027417">
    <property type="entry name" value="P-loop_NTPase"/>
</dbReference>
<dbReference type="GO" id="GO:0043531">
    <property type="term" value="F:ADP binding"/>
    <property type="evidence" value="ECO:0007669"/>
    <property type="project" value="InterPro"/>
</dbReference>
<dbReference type="FunFam" id="1.10.8.430:FF:000003">
    <property type="entry name" value="Probable disease resistance protein At5g66910"/>
    <property type="match status" value="1"/>
</dbReference>
<reference evidence="13" key="1">
    <citation type="submission" date="2019-10" db="EMBL/GenBank/DDBJ databases">
        <authorList>
            <person name="Zhang R."/>
            <person name="Pan Y."/>
            <person name="Wang J."/>
            <person name="Ma R."/>
            <person name="Yu S."/>
        </authorList>
    </citation>
    <scope>NUCLEOTIDE SEQUENCE</scope>
    <source>
        <strain evidence="13">LA-IB0</strain>
        <tissue evidence="13">Leaf</tissue>
    </source>
</reference>
<evidence type="ECO:0000256" key="1">
    <source>
        <dbReference type="ARBA" id="ARBA00002074"/>
    </source>
</evidence>
<dbReference type="InterPro" id="IPR032675">
    <property type="entry name" value="LRR_dom_sf"/>
</dbReference>
<evidence type="ECO:0000256" key="5">
    <source>
        <dbReference type="ARBA" id="ARBA00022614"/>
    </source>
</evidence>
<comment type="subcellular location">
    <subcellularLocation>
        <location evidence="2">Cytoplasm</location>
    </subcellularLocation>
</comment>
<dbReference type="GO" id="GO:0005737">
    <property type="term" value="C:cytoplasm"/>
    <property type="evidence" value="ECO:0007669"/>
    <property type="project" value="UniProtKB-SubCell"/>
</dbReference>
<keyword evidence="9" id="KW-0611">Plant defense</keyword>
<evidence type="ECO:0000256" key="8">
    <source>
        <dbReference type="ARBA" id="ARBA00022741"/>
    </source>
</evidence>
<evidence type="ECO:0000256" key="6">
    <source>
        <dbReference type="ARBA" id="ARBA00022667"/>
    </source>
</evidence>
<dbReference type="Gene3D" id="1.10.10.10">
    <property type="entry name" value="Winged helix-like DNA-binding domain superfamily/Winged helix DNA-binding domain"/>
    <property type="match status" value="1"/>
</dbReference>
<dbReference type="InterPro" id="IPR036388">
    <property type="entry name" value="WH-like_DNA-bd_sf"/>
</dbReference>
<dbReference type="GO" id="GO:0051607">
    <property type="term" value="P:defense response to virus"/>
    <property type="evidence" value="ECO:0007669"/>
    <property type="project" value="UniProtKB-ARBA"/>
</dbReference>
<comment type="function">
    <text evidence="1">Confers resistance to late blight (Phytophthora infestans) races carrying the avirulence gene Avr1. Resistance proteins guard the plant against pathogens that contain an appropriate avirulence protein via an indirect interaction with this avirulence protein. That triggers a defense system including the hypersensitive response, which restricts the pathogen growth.</text>
</comment>
<dbReference type="Proteomes" id="UP000826271">
    <property type="component" value="Unassembled WGS sequence"/>
</dbReference>
<dbReference type="Gene3D" id="3.40.50.300">
    <property type="entry name" value="P-loop containing nucleotide triphosphate hydrolases"/>
    <property type="match status" value="1"/>
</dbReference>
<keyword evidence="10" id="KW-0067">ATP-binding</keyword>
<dbReference type="PANTHER" id="PTHR23155:SF1152">
    <property type="entry name" value="AAA+ ATPASE DOMAIN-CONTAINING PROTEIN"/>
    <property type="match status" value="1"/>
</dbReference>
<evidence type="ECO:0000256" key="3">
    <source>
        <dbReference type="ARBA" id="ARBA00008894"/>
    </source>
</evidence>
<keyword evidence="7" id="KW-0677">Repeat</keyword>
<dbReference type="PANTHER" id="PTHR23155">
    <property type="entry name" value="DISEASE RESISTANCE PROTEIN RP"/>
    <property type="match status" value="1"/>
</dbReference>
<evidence type="ECO:0000256" key="10">
    <source>
        <dbReference type="ARBA" id="ARBA00022840"/>
    </source>
</evidence>
<keyword evidence="4" id="KW-0963">Cytoplasm</keyword>
<evidence type="ECO:0000256" key="2">
    <source>
        <dbReference type="ARBA" id="ARBA00004496"/>
    </source>
</evidence>
<dbReference type="Pfam" id="PF23559">
    <property type="entry name" value="WHD_DRP"/>
    <property type="match status" value="1"/>
</dbReference>
<dbReference type="Gene3D" id="3.80.10.10">
    <property type="entry name" value="Ribonuclease Inhibitor"/>
    <property type="match status" value="1"/>
</dbReference>
<dbReference type="Gene3D" id="1.10.8.430">
    <property type="entry name" value="Helical domain of apoptotic protease-activating factors"/>
    <property type="match status" value="1"/>
</dbReference>
<evidence type="ECO:0000313" key="13">
    <source>
        <dbReference type="EMBL" id="KAG8378941.1"/>
    </source>
</evidence>
<dbReference type="FunFam" id="3.40.50.300:FF:001091">
    <property type="entry name" value="Probable disease resistance protein At1g61300"/>
    <property type="match status" value="1"/>
</dbReference>
<dbReference type="SUPFAM" id="SSF52058">
    <property type="entry name" value="L domain-like"/>
    <property type="match status" value="1"/>
</dbReference>
<evidence type="ECO:0000259" key="12">
    <source>
        <dbReference type="Pfam" id="PF23559"/>
    </source>
</evidence>
<dbReference type="AlphaFoldDB" id="A0AAV6X736"/>
<evidence type="ECO:0000256" key="9">
    <source>
        <dbReference type="ARBA" id="ARBA00022821"/>
    </source>
</evidence>
<dbReference type="GO" id="GO:0009626">
    <property type="term" value="P:plant-type hypersensitive response"/>
    <property type="evidence" value="ECO:0007669"/>
    <property type="project" value="UniProtKB-KW"/>
</dbReference>
<dbReference type="Pfam" id="PF00931">
    <property type="entry name" value="NB-ARC"/>
    <property type="match status" value="1"/>
</dbReference>
<feature type="domain" description="NB-ARC" evidence="11">
    <location>
        <begin position="90"/>
        <end position="258"/>
    </location>
</feature>
<sequence length="790" mass="90518">MGLSLLFTEDANGVDQLHGESENTIDIGLSSSFCQEIDKVIEKIDYIKEELLTMVNVGKAVHEQQSRASVPVGTLALPSGGKNTVVEFDEHLVRIMDQLTGHQPNLQIIPIVGMGGIGKTTLARFAFENKCVVERFHLRAWFTISQEYSIREILSGLLCGIGVVDYNANDLIELSKLLYQNLSGRKYLIVIDDMWSTEVWDDLRLLFPDNRNASRIMVTTRLSNVADCLSSRNLYFMNFLDEDKSWNLFSEKAFARESCSPELEKLGKKIVKSCRGLPLAIVVIGGCLSKSNMTREVWEFVAENASSYTNSENDEQCLKILALSYHHLPIHLKPCFLYMRVFPEDHEMQVSKLIKLWISEGFLNSLRAKNLEDVAEEYLKDLIDRNLILIRNKGLTGKVKTCGIHDLLRDLCIRESHEEPFFCIPRVQQIDFKIRKETMCFLCSDGYIPERIRLHEVILVSQSSSLVNPWVCNACGTMYPHLIRLRFVSVMIQKDGMPIQGFPQPTTLRYFTTNYVRRLNISSFSSLPLLWNLHTLIINGAKQIVLPFEIWEMPQLRHIKIKSVVLPDPIDNQIEGKDCAILENLNYLSRVVNFRFTEEILERIANLKKLRIYFNNSREDWSYYSLDNLAHLSKLESLCLIAERFSLKIIAFPHSLKKLSLSLCRMSWEDMTIIGLLPNLEVLKLGIDAFEGPEWNPIEGEFLRLKCLSIACIDLKCWRAEDIHFSSLECLELLHMRGLRRIPSGIQEIATLRSIHLCSCVDTLIDSAKEIIEEQRSMGNEDLQLHISSC</sequence>
<keyword evidence="6" id="KW-0381">Hypersensitive response</keyword>
<evidence type="ECO:0000259" key="11">
    <source>
        <dbReference type="Pfam" id="PF00931"/>
    </source>
</evidence>
<dbReference type="InterPro" id="IPR058922">
    <property type="entry name" value="WHD_DRP"/>
</dbReference>
<evidence type="ECO:0000256" key="7">
    <source>
        <dbReference type="ARBA" id="ARBA00022737"/>
    </source>
</evidence>
<name>A0AAV6X736_9LAMI</name>
<dbReference type="GO" id="GO:0005524">
    <property type="term" value="F:ATP binding"/>
    <property type="evidence" value="ECO:0007669"/>
    <property type="project" value="UniProtKB-KW"/>
</dbReference>
<organism evidence="13 14">
    <name type="scientific">Buddleja alternifolia</name>
    <dbReference type="NCBI Taxonomy" id="168488"/>
    <lineage>
        <taxon>Eukaryota</taxon>
        <taxon>Viridiplantae</taxon>
        <taxon>Streptophyta</taxon>
        <taxon>Embryophyta</taxon>
        <taxon>Tracheophyta</taxon>
        <taxon>Spermatophyta</taxon>
        <taxon>Magnoliopsida</taxon>
        <taxon>eudicotyledons</taxon>
        <taxon>Gunneridae</taxon>
        <taxon>Pentapetalae</taxon>
        <taxon>asterids</taxon>
        <taxon>lamiids</taxon>
        <taxon>Lamiales</taxon>
        <taxon>Scrophulariaceae</taxon>
        <taxon>Buddlejeae</taxon>
        <taxon>Buddleja</taxon>
    </lineage>
</organism>
<comment type="caution">
    <text evidence="13">The sequence shown here is derived from an EMBL/GenBank/DDBJ whole genome shotgun (WGS) entry which is preliminary data.</text>
</comment>
<keyword evidence="8" id="KW-0547">Nucleotide-binding</keyword>
<dbReference type="InterPro" id="IPR044974">
    <property type="entry name" value="Disease_R_plants"/>
</dbReference>